<evidence type="ECO:0000313" key="2">
    <source>
        <dbReference type="EMBL" id="CAF1439395.1"/>
    </source>
</evidence>
<dbReference type="EMBL" id="CAJOAY010002478">
    <property type="protein sequence ID" value="CAF3955915.1"/>
    <property type="molecule type" value="Genomic_DNA"/>
</dbReference>
<dbReference type="OrthoDB" id="10388416at2759"/>
<sequence length="394" mass="44878">MYKEVYETLLDNNNDLNHVNQINQVNVHQQIPVSNHHVIPHSSNNCLKQIGSPLRRPHSGTDDDQPDSDLDDFIHDPTTKTISTTHKTNKKQKKTMMKNMNNINNIKNNITTPINSCNGNKTSGPYEVERLIPPQQTNNHQHNPNATTTSSQHIITSPPAINLLSVEAKTFAQTRFPFPPFIIRFSTSKIQEQKVSEELCKYLKENKKIDLELSGYRKSSSKCSPNECDILLFVKNSLSFSILYDNTNWPNTLLGLTYVRPSSPSIPPQLSLIIKNVGLSINFDDFSNDIKKTYSNVCNVIRMKNKNQMVIKLVKIEFSKPDQRVELLKRGKIFIKSLTYDVDEYLAPAHVLICNHQSLIIQSTTTTRTSTTAHQLIYLIGHLTRTRMAQQTQL</sequence>
<feature type="region of interest" description="Disordered" evidence="1">
    <location>
        <begin position="40"/>
        <end position="77"/>
    </location>
</feature>
<dbReference type="Proteomes" id="UP000663881">
    <property type="component" value="Unassembled WGS sequence"/>
</dbReference>
<dbReference type="Proteomes" id="UP000663891">
    <property type="component" value="Unassembled WGS sequence"/>
</dbReference>
<name>A0A815NW48_9BILA</name>
<evidence type="ECO:0000256" key="1">
    <source>
        <dbReference type="SAM" id="MobiDB-lite"/>
    </source>
</evidence>
<proteinExistence type="predicted"/>
<evidence type="ECO:0000313" key="3">
    <source>
        <dbReference type="EMBL" id="CAF3955915.1"/>
    </source>
</evidence>
<accession>A0A815NW48</accession>
<organism evidence="2 4">
    <name type="scientific">Adineta steineri</name>
    <dbReference type="NCBI Taxonomy" id="433720"/>
    <lineage>
        <taxon>Eukaryota</taxon>
        <taxon>Metazoa</taxon>
        <taxon>Spiralia</taxon>
        <taxon>Gnathifera</taxon>
        <taxon>Rotifera</taxon>
        <taxon>Eurotatoria</taxon>
        <taxon>Bdelloidea</taxon>
        <taxon>Adinetida</taxon>
        <taxon>Adinetidae</taxon>
        <taxon>Adineta</taxon>
    </lineage>
</organism>
<reference evidence="2" key="1">
    <citation type="submission" date="2021-02" db="EMBL/GenBank/DDBJ databases">
        <authorList>
            <person name="Nowell W R."/>
        </authorList>
    </citation>
    <scope>NUCLEOTIDE SEQUENCE</scope>
</reference>
<protein>
    <submittedName>
        <fullName evidence="2">Uncharacterized protein</fullName>
    </submittedName>
</protein>
<dbReference type="EMBL" id="CAJNON010001201">
    <property type="protein sequence ID" value="CAF1439395.1"/>
    <property type="molecule type" value="Genomic_DNA"/>
</dbReference>
<dbReference type="AlphaFoldDB" id="A0A815NW48"/>
<comment type="caution">
    <text evidence="2">The sequence shown here is derived from an EMBL/GenBank/DDBJ whole genome shotgun (WGS) entry which is preliminary data.</text>
</comment>
<gene>
    <name evidence="3" type="ORF">OKA104_LOCUS27237</name>
    <name evidence="2" type="ORF">VCS650_LOCUS38790</name>
</gene>
<evidence type="ECO:0000313" key="4">
    <source>
        <dbReference type="Proteomes" id="UP000663891"/>
    </source>
</evidence>
<feature type="compositionally biased region" description="Acidic residues" evidence="1">
    <location>
        <begin position="62"/>
        <end position="71"/>
    </location>
</feature>